<dbReference type="GeneID" id="55473033"/>
<dbReference type="RefSeq" id="WP_022743789.1">
    <property type="nucleotide sequence ID" value="NC_022571.1"/>
</dbReference>
<dbReference type="PATRIC" id="fig|1345695.10.peg.1261"/>
<dbReference type="PANTHER" id="PTHR46401:SF2">
    <property type="entry name" value="GLYCOSYLTRANSFERASE WBBK-RELATED"/>
    <property type="match status" value="1"/>
</dbReference>
<feature type="domain" description="Glycosyl transferase family 1" evidence="2">
    <location>
        <begin position="187"/>
        <end position="348"/>
    </location>
</feature>
<dbReference type="Pfam" id="PF00534">
    <property type="entry name" value="Glycos_transf_1"/>
    <property type="match status" value="1"/>
</dbReference>
<evidence type="ECO:0000313" key="3">
    <source>
        <dbReference type="EMBL" id="AGX41501.1"/>
    </source>
</evidence>
<dbReference type="GO" id="GO:0016757">
    <property type="term" value="F:glycosyltransferase activity"/>
    <property type="evidence" value="ECO:0007669"/>
    <property type="project" value="InterPro"/>
</dbReference>
<dbReference type="SUPFAM" id="SSF53756">
    <property type="entry name" value="UDP-Glycosyltransferase/glycogen phosphorylase"/>
    <property type="match status" value="1"/>
</dbReference>
<dbReference type="InterPro" id="IPR001296">
    <property type="entry name" value="Glyco_trans_1"/>
</dbReference>
<dbReference type="FunFam" id="3.40.50.2000:FF:000119">
    <property type="entry name" value="Glycosyl transferase group 1"/>
    <property type="match status" value="1"/>
</dbReference>
<accession>U5MPA7</accession>
<dbReference type="CDD" id="cd03809">
    <property type="entry name" value="GT4_MtfB-like"/>
    <property type="match status" value="1"/>
</dbReference>
<organism evidence="3 4">
    <name type="scientific">Clostridium saccharobutylicum DSM 13864</name>
    <dbReference type="NCBI Taxonomy" id="1345695"/>
    <lineage>
        <taxon>Bacteria</taxon>
        <taxon>Bacillati</taxon>
        <taxon>Bacillota</taxon>
        <taxon>Clostridia</taxon>
        <taxon>Eubacteriales</taxon>
        <taxon>Clostridiaceae</taxon>
        <taxon>Clostridium</taxon>
    </lineage>
</organism>
<evidence type="ECO:0000313" key="4">
    <source>
        <dbReference type="Proteomes" id="UP000017118"/>
    </source>
</evidence>
<dbReference type="Proteomes" id="UP000017118">
    <property type="component" value="Chromosome"/>
</dbReference>
<dbReference type="KEGG" id="csb:CLSA_c04780"/>
<dbReference type="OrthoDB" id="9797829at2"/>
<sequence>MKIAIDARGASLYHGTGIGTYTNNLISESLSIDSEDEFTLFCTGKFNDEFNKKNANIILSSGKHGGFYEKYYIPKQLNELHVDLYHIPQNGIGFDFDTTIPTLVTIHDLIPYIMPETVGKGYLERFLRDMPNIIMNSAGILTVSEYSKKDILKFFSFYPEDKIFVTPLAANSSFKPLNKENCMSYVKNKFKLSEPYILYIGGFSPRKNALGLIKAFQNVYKDLNKPYKLLLGGSLKDEGENLYKFVKETNLQDRVIFCGFLEDEILPILYSGCDAFVYPSLYEGFGLPPLEAMSCKAPVITSNLSSIPEVTGDSAILINPCNKDDLENALVNVLNNEDLKDTLREKGYMRSRNFTWQKTAQKTLTAYKSLISSYK</sequence>
<dbReference type="PANTHER" id="PTHR46401">
    <property type="entry name" value="GLYCOSYLTRANSFERASE WBBK-RELATED"/>
    <property type="match status" value="1"/>
</dbReference>
<dbReference type="GO" id="GO:0009103">
    <property type="term" value="P:lipopolysaccharide biosynthetic process"/>
    <property type="evidence" value="ECO:0007669"/>
    <property type="project" value="TreeGrafter"/>
</dbReference>
<reference evidence="3 4" key="1">
    <citation type="journal article" date="2013" name="Genome Announc.">
        <title>Complete Genome Sequence of the Solvent Producer Clostridium saccharobutylicum NCP262 (DSM 13864).</title>
        <authorList>
            <person name="Poehlein A."/>
            <person name="Hartwich K."/>
            <person name="Krabben P."/>
            <person name="Ehrenreich A."/>
            <person name="Liebl W."/>
            <person name="Durre P."/>
            <person name="Gottschalk G."/>
            <person name="Daniel R."/>
        </authorList>
    </citation>
    <scope>NUCLEOTIDE SEQUENCE [LARGE SCALE GENOMIC DNA]</scope>
    <source>
        <strain evidence="3">DSM 13864</strain>
    </source>
</reference>
<keyword evidence="1 3" id="KW-0808">Transferase</keyword>
<dbReference type="AlphaFoldDB" id="U5MPA7"/>
<gene>
    <name evidence="3" type="ORF">CLSA_c04780</name>
</gene>
<evidence type="ECO:0000256" key="1">
    <source>
        <dbReference type="ARBA" id="ARBA00022679"/>
    </source>
</evidence>
<dbReference type="eggNOG" id="COG0438">
    <property type="taxonomic scope" value="Bacteria"/>
</dbReference>
<proteinExistence type="predicted"/>
<dbReference type="HOGENOM" id="CLU_009583_27_5_9"/>
<dbReference type="Gene3D" id="3.40.50.2000">
    <property type="entry name" value="Glycogen Phosphorylase B"/>
    <property type="match status" value="2"/>
</dbReference>
<protein>
    <submittedName>
        <fullName evidence="3">Glycosyl transferase, group 1</fullName>
    </submittedName>
</protein>
<name>U5MPA7_CLOSA</name>
<evidence type="ECO:0000259" key="2">
    <source>
        <dbReference type="Pfam" id="PF00534"/>
    </source>
</evidence>
<dbReference type="EMBL" id="CP006721">
    <property type="protein sequence ID" value="AGX41501.1"/>
    <property type="molecule type" value="Genomic_DNA"/>
</dbReference>
<keyword evidence="4" id="KW-1185">Reference proteome</keyword>